<name>A0A3S0P464_9BACI</name>
<dbReference type="RefSeq" id="WP_126660237.1">
    <property type="nucleotide sequence ID" value="NZ_RYYR01000029.1"/>
</dbReference>
<dbReference type="InterPro" id="IPR036638">
    <property type="entry name" value="HLH_DNA-bd_sf"/>
</dbReference>
<evidence type="ECO:0000313" key="2">
    <source>
        <dbReference type="Proteomes" id="UP000287910"/>
    </source>
</evidence>
<dbReference type="EMBL" id="RYYR01000029">
    <property type="protein sequence ID" value="RUL48791.1"/>
    <property type="molecule type" value="Genomic_DNA"/>
</dbReference>
<accession>A0A3S0P464</accession>
<dbReference type="Gene3D" id="4.10.280.10">
    <property type="entry name" value="Helix-loop-helix DNA-binding domain"/>
    <property type="match status" value="1"/>
</dbReference>
<dbReference type="GO" id="GO:0046983">
    <property type="term" value="F:protein dimerization activity"/>
    <property type="evidence" value="ECO:0007669"/>
    <property type="project" value="InterPro"/>
</dbReference>
<gene>
    <name evidence="1" type="ORF">EK386_16265</name>
</gene>
<dbReference type="InterPro" id="IPR037208">
    <property type="entry name" value="Spo0E-like_sf"/>
</dbReference>
<reference evidence="1 2" key="1">
    <citation type="submission" date="2018-12" db="EMBL/GenBank/DDBJ databases">
        <title>Lysinibacillus antri sp. nov., isolated from a cave soil.</title>
        <authorList>
            <person name="Narsing Rao M.P."/>
            <person name="Zhang H."/>
            <person name="Dong Z.-Y."/>
            <person name="Niu X.-K."/>
            <person name="Zhang K."/>
            <person name="Fang B.-Z."/>
            <person name="Kang Y.-Q."/>
            <person name="Xiao M."/>
            <person name="Li W.-J."/>
        </authorList>
    </citation>
    <scope>NUCLEOTIDE SEQUENCE [LARGE SCALE GENOMIC DNA]</scope>
    <source>
        <strain evidence="1 2">SYSU K30002</strain>
    </source>
</reference>
<dbReference type="Proteomes" id="UP000287910">
    <property type="component" value="Unassembled WGS sequence"/>
</dbReference>
<dbReference type="InterPro" id="IPR018540">
    <property type="entry name" value="Spo0E-like"/>
</dbReference>
<organism evidence="1 2">
    <name type="scientific">Lysinibacillus antri</name>
    <dbReference type="NCBI Taxonomy" id="2498145"/>
    <lineage>
        <taxon>Bacteria</taxon>
        <taxon>Bacillati</taxon>
        <taxon>Bacillota</taxon>
        <taxon>Bacilli</taxon>
        <taxon>Bacillales</taxon>
        <taxon>Bacillaceae</taxon>
        <taxon>Lysinibacillus</taxon>
    </lineage>
</organism>
<dbReference type="AlphaFoldDB" id="A0A3S0P464"/>
<dbReference type="SUPFAM" id="SSF140500">
    <property type="entry name" value="BAS1536-like"/>
    <property type="match status" value="1"/>
</dbReference>
<dbReference type="GO" id="GO:0043937">
    <property type="term" value="P:regulation of sporulation"/>
    <property type="evidence" value="ECO:0007669"/>
    <property type="project" value="InterPro"/>
</dbReference>
<dbReference type="Pfam" id="PF09388">
    <property type="entry name" value="SpoOE-like"/>
    <property type="match status" value="1"/>
</dbReference>
<proteinExistence type="predicted"/>
<keyword evidence="2" id="KW-1185">Reference proteome</keyword>
<comment type="caution">
    <text evidence="1">The sequence shown here is derived from an EMBL/GenBank/DDBJ whole genome shotgun (WGS) entry which is preliminary data.</text>
</comment>
<evidence type="ECO:0000313" key="1">
    <source>
        <dbReference type="EMBL" id="RUL48791.1"/>
    </source>
</evidence>
<sequence length="63" mass="7303">MVVEYSMDLEIESKFHQLQTMMIDVGMVKGLAHPETVKYSQELDMLINHIQKISPIINNVTNR</sequence>
<protein>
    <submittedName>
        <fullName evidence="1">Aspartyl-phosphate phosphatase Spo0E family protein</fullName>
    </submittedName>
</protein>